<dbReference type="EMBL" id="JAPDRQ010000011">
    <property type="protein sequence ID" value="KAJ9663036.1"/>
    <property type="molecule type" value="Genomic_DNA"/>
</dbReference>
<comment type="caution">
    <text evidence="1">The sequence shown here is derived from an EMBL/GenBank/DDBJ whole genome shotgun (WGS) entry which is preliminary data.</text>
</comment>
<evidence type="ECO:0000313" key="2">
    <source>
        <dbReference type="Proteomes" id="UP001172386"/>
    </source>
</evidence>
<keyword evidence="2" id="KW-1185">Reference proteome</keyword>
<accession>A0ACC3AIN3</accession>
<sequence length="608" mass="67126">MNSQQANDDIDAKRIPLGEYIFRRLQSLGINHIFGVPGDFNLNLLDHLDSVPGLCWVGTRNELNGAYAADGYARTRGLPGVVVTTYVVGELSAINGIGGAVAEGVPVIHIVGTTARAAQNARLMLHHTLGEGIDHAISADISKPLSAATAYLMDDANFTKEVDRVIEVCWKTKLPVYLYVPLDAADILIDAKRLDQPLDLTINNDGQEQSEEEVINTTIDAINKAQKPCLLVDLWTSRFGLVETVREILERTGLPAFVTPLAKSSIDETSENFGGLYQGVITPSKDVKDAIESSDLILHIGRFPSDTNQGGFSYDLKGTVLTLHPRYASFGKKKWEGLSFVPILKKLLERTRRNEVEQRKQWFHADRAVAQAPSQLEGPLKQRHIWHVFNSYLRDGDCVIAEVGSSQFGTLTMTLPANAQYYTQIFYSCIGFTVGSTLGTLIARREMNLKGRVILFVGDGSLQLTVQEISTIIHNGFTPTIIVVNNCGYTVERVIHGPSRRYNDIDPWNYQLMLEFFGAPKNAKSRIARTYQELYDALGDEDFQASGQIQVLEVVLDKYDSPWNLTAVVDRVIAGGAASMRKEDAEHGRRRKVLDGTLTASGLSTSDL</sequence>
<dbReference type="Proteomes" id="UP001172386">
    <property type="component" value="Unassembled WGS sequence"/>
</dbReference>
<proteinExistence type="predicted"/>
<organism evidence="1 2">
    <name type="scientific">Neophaeococcomyces mojaviensis</name>
    <dbReference type="NCBI Taxonomy" id="3383035"/>
    <lineage>
        <taxon>Eukaryota</taxon>
        <taxon>Fungi</taxon>
        <taxon>Dikarya</taxon>
        <taxon>Ascomycota</taxon>
        <taxon>Pezizomycotina</taxon>
        <taxon>Eurotiomycetes</taxon>
        <taxon>Chaetothyriomycetidae</taxon>
        <taxon>Chaetothyriales</taxon>
        <taxon>Chaetothyriales incertae sedis</taxon>
        <taxon>Neophaeococcomyces</taxon>
    </lineage>
</organism>
<name>A0ACC3AIN3_9EURO</name>
<protein>
    <submittedName>
        <fullName evidence="1">Uncharacterized protein</fullName>
    </submittedName>
</protein>
<evidence type="ECO:0000313" key="1">
    <source>
        <dbReference type="EMBL" id="KAJ9663036.1"/>
    </source>
</evidence>
<reference evidence="1" key="1">
    <citation type="submission" date="2022-10" db="EMBL/GenBank/DDBJ databases">
        <title>Culturing micro-colonial fungi from biological soil crusts in the Mojave desert and describing Neophaeococcomyces mojavensis, and introducing the new genera and species Taxawa tesnikishii.</title>
        <authorList>
            <person name="Kurbessoian T."/>
            <person name="Stajich J.E."/>
        </authorList>
    </citation>
    <scope>NUCLEOTIDE SEQUENCE</scope>
    <source>
        <strain evidence="1">JES_112</strain>
    </source>
</reference>
<gene>
    <name evidence="1" type="ORF">H2198_001028</name>
</gene>